<evidence type="ECO:0000313" key="7">
    <source>
        <dbReference type="Proteomes" id="UP000567179"/>
    </source>
</evidence>
<dbReference type="AlphaFoldDB" id="A0A8H5B7T1"/>
<organism evidence="6 7">
    <name type="scientific">Psilocybe cf. subviscida</name>
    <dbReference type="NCBI Taxonomy" id="2480587"/>
    <lineage>
        <taxon>Eukaryota</taxon>
        <taxon>Fungi</taxon>
        <taxon>Dikarya</taxon>
        <taxon>Basidiomycota</taxon>
        <taxon>Agaricomycotina</taxon>
        <taxon>Agaricomycetes</taxon>
        <taxon>Agaricomycetidae</taxon>
        <taxon>Agaricales</taxon>
        <taxon>Agaricineae</taxon>
        <taxon>Strophariaceae</taxon>
        <taxon>Psilocybe</taxon>
    </lineage>
</organism>
<protein>
    <recommendedName>
        <fullName evidence="5">Small ribosomal subunit protein uS7 domain-containing protein</fullName>
    </recommendedName>
</protein>
<dbReference type="InterPro" id="IPR036823">
    <property type="entry name" value="Ribosomal_uS7_dom_sf"/>
</dbReference>
<feature type="domain" description="Small ribosomal subunit protein uS7" evidence="5">
    <location>
        <begin position="80"/>
        <end position="213"/>
    </location>
</feature>
<dbReference type="Proteomes" id="UP000567179">
    <property type="component" value="Unassembled WGS sequence"/>
</dbReference>
<accession>A0A8H5B7T1</accession>
<dbReference type="GO" id="GO:0005840">
    <property type="term" value="C:ribosome"/>
    <property type="evidence" value="ECO:0007669"/>
    <property type="project" value="UniProtKB-KW"/>
</dbReference>
<reference evidence="6 7" key="1">
    <citation type="journal article" date="2020" name="ISME J.">
        <title>Uncovering the hidden diversity of litter-decomposition mechanisms in mushroom-forming fungi.</title>
        <authorList>
            <person name="Floudas D."/>
            <person name="Bentzer J."/>
            <person name="Ahren D."/>
            <person name="Johansson T."/>
            <person name="Persson P."/>
            <person name="Tunlid A."/>
        </authorList>
    </citation>
    <scope>NUCLEOTIDE SEQUENCE [LARGE SCALE GENOMIC DNA]</scope>
    <source>
        <strain evidence="6 7">CBS 101986</strain>
    </source>
</reference>
<evidence type="ECO:0000313" key="6">
    <source>
        <dbReference type="EMBL" id="KAF5318167.1"/>
    </source>
</evidence>
<name>A0A8H5B7T1_9AGAR</name>
<dbReference type="PIRSF" id="PIRSF002122">
    <property type="entry name" value="RPS7p_RPS7a_RPS5e_RPS7o"/>
    <property type="match status" value="1"/>
</dbReference>
<dbReference type="EMBL" id="JAACJJ010000031">
    <property type="protein sequence ID" value="KAF5318167.1"/>
    <property type="molecule type" value="Genomic_DNA"/>
</dbReference>
<keyword evidence="7" id="KW-1185">Reference proteome</keyword>
<evidence type="ECO:0000256" key="3">
    <source>
        <dbReference type="ARBA" id="ARBA00023274"/>
    </source>
</evidence>
<dbReference type="InterPro" id="IPR023798">
    <property type="entry name" value="Ribosomal_uS7_dom"/>
</dbReference>
<dbReference type="SUPFAM" id="SSF47973">
    <property type="entry name" value="Ribosomal protein S7"/>
    <property type="match status" value="1"/>
</dbReference>
<evidence type="ECO:0000256" key="1">
    <source>
        <dbReference type="ARBA" id="ARBA00007151"/>
    </source>
</evidence>
<proteinExistence type="inferred from homology"/>
<dbReference type="InterPro" id="IPR047988">
    <property type="entry name" value="Ribosomal_uS7m_fungi"/>
</dbReference>
<dbReference type="PANTHER" id="PTHR11205">
    <property type="entry name" value="RIBOSOMAL PROTEIN S7"/>
    <property type="match status" value="1"/>
</dbReference>
<dbReference type="Gene3D" id="1.10.455.10">
    <property type="entry name" value="Ribosomal protein S7 domain"/>
    <property type="match status" value="1"/>
</dbReference>
<keyword evidence="3" id="KW-0687">Ribonucleoprotein</keyword>
<sequence length="219" mass="24212">MLSSLRQATTRRLHRQLPQCARSISTQKPSAADDLTMKEALEALQGALHESIEVAPKPPPTPASLAPSLDTMHHHIPPPNHPMLDLLTNHCMRHGKRAKAQRVVTDALLHIHAMTRCPPMPIVEQAILAAAPAVRCKKQKHNSGKTVYLPSALSERQRTSLGMRWIVETIEKKGTPGKTMAERLARELIACVKGTSPVIRLKEEMHKTAMVNRGILGKF</sequence>
<gene>
    <name evidence="6" type="ORF">D9619_012135</name>
</gene>
<dbReference type="OrthoDB" id="9972728at2759"/>
<comment type="caution">
    <text evidence="6">The sequence shown here is derived from an EMBL/GenBank/DDBJ whole genome shotgun (WGS) entry which is preliminary data.</text>
</comment>
<evidence type="ECO:0000256" key="2">
    <source>
        <dbReference type="ARBA" id="ARBA00022980"/>
    </source>
</evidence>
<dbReference type="GO" id="GO:0006412">
    <property type="term" value="P:translation"/>
    <property type="evidence" value="ECO:0007669"/>
    <property type="project" value="InterPro"/>
</dbReference>
<dbReference type="Pfam" id="PF00177">
    <property type="entry name" value="Ribosomal_S7"/>
    <property type="match status" value="1"/>
</dbReference>
<keyword evidence="2" id="KW-0689">Ribosomal protein</keyword>
<dbReference type="CDD" id="cd14868">
    <property type="entry name" value="uS7_Mitochondria_Fungi"/>
    <property type="match status" value="1"/>
</dbReference>
<dbReference type="GO" id="GO:1990904">
    <property type="term" value="C:ribonucleoprotein complex"/>
    <property type="evidence" value="ECO:0007669"/>
    <property type="project" value="UniProtKB-KW"/>
</dbReference>
<comment type="similarity">
    <text evidence="1">Belongs to the universal ribosomal protein uS7 family.</text>
</comment>
<evidence type="ECO:0000256" key="4">
    <source>
        <dbReference type="SAM" id="MobiDB-lite"/>
    </source>
</evidence>
<feature type="region of interest" description="Disordered" evidence="4">
    <location>
        <begin position="1"/>
        <end position="31"/>
    </location>
</feature>
<dbReference type="InterPro" id="IPR000235">
    <property type="entry name" value="Ribosomal_uS7"/>
</dbReference>
<evidence type="ECO:0000259" key="5">
    <source>
        <dbReference type="Pfam" id="PF00177"/>
    </source>
</evidence>